<feature type="compositionally biased region" description="Polar residues" evidence="1">
    <location>
        <begin position="87"/>
        <end position="97"/>
    </location>
</feature>
<keyword evidence="3" id="KW-1185">Reference proteome</keyword>
<evidence type="ECO:0000313" key="2">
    <source>
        <dbReference type="EMBL" id="ADP00153.1"/>
    </source>
</evidence>
<accession>E3SP36</accession>
<dbReference type="RefSeq" id="YP_005087525.1">
    <property type="nucleotide sequence ID" value="NC_016659.1"/>
</dbReference>
<name>E3SP36_9CAUD</name>
<protein>
    <submittedName>
        <fullName evidence="2">Predicted protein</fullName>
    </submittedName>
</protein>
<reference evidence="2 3" key="1">
    <citation type="submission" date="2009-10" db="EMBL/GenBank/DDBJ databases">
        <title>The Genome Sequence of Cyanophage NATL2A-133.</title>
        <authorList>
            <consortium name="The Broad Institute Genome Sequencing Platform"/>
            <person name="Henn M.R."/>
            <person name="Sullivan M.S."/>
            <person name="Osburne M.S."/>
            <person name="Levin J."/>
            <person name="Malboeuf C."/>
            <person name="Casali M."/>
            <person name="Russ C."/>
            <person name="Lennon N."/>
            <person name="Erlich R."/>
            <person name="Young S.K."/>
            <person name="Koehrsen M."/>
            <person name="Yandava C."/>
            <person name="Zeng Q."/>
            <person name="Alvarado L."/>
            <person name="Anderson S."/>
            <person name="Berlin A."/>
            <person name="Borenstein D."/>
            <person name="Chen Z."/>
            <person name="Engels R."/>
            <person name="Freedman E."/>
            <person name="Gellesch M."/>
            <person name="Goldberg J."/>
            <person name="Green L."/>
            <person name="Griggs A."/>
            <person name="Gujja S."/>
            <person name="Heiman D."/>
            <person name="Hepburn T."/>
            <person name="Howarth C."/>
            <person name="Jen D."/>
            <person name="Larson L."/>
            <person name="Lewis B."/>
            <person name="Mehta T."/>
            <person name="Park D."/>
            <person name="Pearson M."/>
            <person name="Roberts A."/>
            <person name="Ryan E."/>
            <person name="Saif S."/>
            <person name="Shea T."/>
            <person name="Shenoy N."/>
            <person name="Sisk P."/>
            <person name="Stolte C."/>
            <person name="Sykes S."/>
            <person name="Walk T."/>
            <person name="White J."/>
            <person name="Yu Q."/>
            <person name="Coleman M.L."/>
            <person name="Huang K.H."/>
            <person name="Weigele P.R."/>
            <person name="DeFrancesco A.S."/>
            <person name="Kern S.E."/>
            <person name="Thompson L.R."/>
            <person name="Fu R."/>
            <person name="Hombeck B."/>
            <person name="Chisholm S.W."/>
            <person name="Haas B."/>
            <person name="Nusbaum C."/>
            <person name="Galagan J."/>
            <person name="Birren B."/>
        </authorList>
    </citation>
    <scope>NUCLEOTIDE SEQUENCE [LARGE SCALE GENOMIC DNA]</scope>
    <source>
        <strain evidence="2">NATL2A-133</strain>
    </source>
</reference>
<feature type="region of interest" description="Disordered" evidence="1">
    <location>
        <begin position="66"/>
        <end position="100"/>
    </location>
</feature>
<dbReference type="Proteomes" id="UP000006533">
    <property type="component" value="Segment"/>
</dbReference>
<dbReference type="KEGG" id="vg:11538132"/>
<feature type="compositionally biased region" description="Low complexity" evidence="1">
    <location>
        <begin position="69"/>
        <end position="86"/>
    </location>
</feature>
<sequence length="110" mass="11984">MALYQDGYQRWAAQAWVKFNSGGGIHDDRNISSVSDNGTGKFTVYIDNNLNSSHYGVCADGKRQQDVGNNEASFNSSISNESSSSFKVGSQDNNSDGYSDPTWVSCIVVR</sequence>
<dbReference type="EMBL" id="GU071104">
    <property type="protein sequence ID" value="ADP00153.1"/>
    <property type="molecule type" value="Genomic_DNA"/>
</dbReference>
<dbReference type="GeneID" id="11538132"/>
<organism evidence="2 3">
    <name type="scientific">Cyanophage NATL2A-133</name>
    <dbReference type="NCBI Taxonomy" id="445692"/>
    <lineage>
        <taxon>Viruses</taxon>
        <taxon>Duplodnaviria</taxon>
        <taxon>Heunggongvirae</taxon>
        <taxon>Uroviricota</taxon>
        <taxon>Caudoviricetes</taxon>
        <taxon>Autographivirales</taxon>
        <taxon>Sechaudvirinae</taxon>
        <taxon>Tangaroavirus</taxon>
        <taxon>Tangaroavirus NATL2A133</taxon>
    </lineage>
</organism>
<gene>
    <name evidence="2" type="ORF">CYPG_00013</name>
</gene>
<evidence type="ECO:0000313" key="3">
    <source>
        <dbReference type="Proteomes" id="UP000006533"/>
    </source>
</evidence>
<evidence type="ECO:0000256" key="1">
    <source>
        <dbReference type="SAM" id="MobiDB-lite"/>
    </source>
</evidence>
<proteinExistence type="predicted"/>